<feature type="active site" description="Nucleophile" evidence="4">
    <location>
        <position position="117"/>
    </location>
</feature>
<reference evidence="8" key="1">
    <citation type="submission" date="2023-07" db="EMBL/GenBank/DDBJ databases">
        <title>Genome content predicts the carbon catabolic preferences of heterotrophic bacteria.</title>
        <authorList>
            <person name="Gralka M."/>
        </authorList>
    </citation>
    <scope>NUCLEOTIDE SEQUENCE</scope>
    <source>
        <strain evidence="8">C2R13</strain>
    </source>
</reference>
<dbReference type="AlphaFoldDB" id="A0AAP4U3T7"/>
<evidence type="ECO:0000256" key="6">
    <source>
        <dbReference type="SAM" id="MobiDB-lite"/>
    </source>
</evidence>
<evidence type="ECO:0000313" key="9">
    <source>
        <dbReference type="Proteomes" id="UP001170481"/>
    </source>
</evidence>
<sequence length="357" mass="37711">MSPHAAASRHATAEALMPDTEDSPLPPHREGARASSSLAASPPVAETLDSLLDLFTPPAVERLAWPLADEAGVIVECLRADTLDSEISGNKAWKLRLPLARALSEKRGIISCGGGWSNHLHALAAAGARLGIETHGLVRGHPEAPLTPTLADARDNGMRLSFVSRAEYRQRDQPDFARRHGEGVWIPEGGGCVEGVAGLAPLAQALAQPVPGESAPQLVLLACGSGTTLAGVLSALGERDGLRVIGVPTMNHGDQLYHRVRRLLAESGGSQQKTPEWGLWLGAQAGGFAKAPDWLIQFIQRFEAETGVAVEPVYTAKLFAALAHHLANGLIARGTRIRVLHSGGLQGRRGYPALQAI</sequence>
<evidence type="ECO:0000256" key="3">
    <source>
        <dbReference type="ARBA" id="ARBA00022898"/>
    </source>
</evidence>
<accession>A0AAP4U3T7</accession>
<protein>
    <submittedName>
        <fullName evidence="8">Pyridoxal-phosphate dependent enzyme</fullName>
    </submittedName>
</protein>
<dbReference type="Gene3D" id="3.40.50.1100">
    <property type="match status" value="2"/>
</dbReference>
<proteinExistence type="inferred from homology"/>
<evidence type="ECO:0000256" key="4">
    <source>
        <dbReference type="PIRSR" id="PIRSR006278-1"/>
    </source>
</evidence>
<keyword evidence="3 5" id="KW-0663">Pyridoxal phosphate</keyword>
<dbReference type="InterPro" id="IPR001926">
    <property type="entry name" value="TrpB-like_PALP"/>
</dbReference>
<feature type="modified residue" description="N6-(pyridoxal phosphate)lysine" evidence="5">
    <location>
        <position position="91"/>
    </location>
</feature>
<gene>
    <name evidence="8" type="ORF">Q4535_15045</name>
</gene>
<evidence type="ECO:0000313" key="8">
    <source>
        <dbReference type="EMBL" id="MDO6673428.1"/>
    </source>
</evidence>
<organism evidence="8 9">
    <name type="scientific">Cobetia amphilecti</name>
    <dbReference type="NCBI Taxonomy" id="1055104"/>
    <lineage>
        <taxon>Bacteria</taxon>
        <taxon>Pseudomonadati</taxon>
        <taxon>Pseudomonadota</taxon>
        <taxon>Gammaproteobacteria</taxon>
        <taxon>Oceanospirillales</taxon>
        <taxon>Halomonadaceae</taxon>
        <taxon>Cobetia</taxon>
    </lineage>
</organism>
<evidence type="ECO:0000256" key="1">
    <source>
        <dbReference type="ARBA" id="ARBA00001933"/>
    </source>
</evidence>
<dbReference type="EMBL" id="JAUORK010000025">
    <property type="protein sequence ID" value="MDO6673428.1"/>
    <property type="molecule type" value="Genomic_DNA"/>
</dbReference>
<feature type="domain" description="Tryptophan synthase beta chain-like PALP" evidence="7">
    <location>
        <begin position="89"/>
        <end position="343"/>
    </location>
</feature>
<evidence type="ECO:0000256" key="5">
    <source>
        <dbReference type="PIRSR" id="PIRSR006278-2"/>
    </source>
</evidence>
<dbReference type="InterPro" id="IPR036052">
    <property type="entry name" value="TrpB-like_PALP_sf"/>
</dbReference>
<evidence type="ECO:0000259" key="7">
    <source>
        <dbReference type="Pfam" id="PF00291"/>
    </source>
</evidence>
<dbReference type="InterPro" id="IPR027278">
    <property type="entry name" value="ACCD_DCysDesulf"/>
</dbReference>
<name>A0AAP4U3T7_9GAMM</name>
<feature type="compositionally biased region" description="Low complexity" evidence="6">
    <location>
        <begin position="1"/>
        <end position="15"/>
    </location>
</feature>
<feature type="region of interest" description="Disordered" evidence="6">
    <location>
        <begin position="1"/>
        <end position="40"/>
    </location>
</feature>
<comment type="similarity">
    <text evidence="2">Belongs to the ACC deaminase/D-cysteine desulfhydrase family.</text>
</comment>
<comment type="cofactor">
    <cofactor evidence="1">
        <name>pyridoxal 5'-phosphate</name>
        <dbReference type="ChEBI" id="CHEBI:597326"/>
    </cofactor>
</comment>
<dbReference type="PANTHER" id="PTHR43780:SF2">
    <property type="entry name" value="1-AMINOCYCLOPROPANE-1-CARBOXYLATE DEAMINASE-RELATED"/>
    <property type="match status" value="1"/>
</dbReference>
<evidence type="ECO:0000256" key="2">
    <source>
        <dbReference type="ARBA" id="ARBA00008639"/>
    </source>
</evidence>
<dbReference type="PANTHER" id="PTHR43780">
    <property type="entry name" value="1-AMINOCYCLOPROPANE-1-CARBOXYLATE DEAMINASE-RELATED"/>
    <property type="match status" value="1"/>
</dbReference>
<dbReference type="GO" id="GO:0019148">
    <property type="term" value="F:D-cysteine desulfhydrase activity"/>
    <property type="evidence" value="ECO:0007669"/>
    <property type="project" value="TreeGrafter"/>
</dbReference>
<dbReference type="RefSeq" id="WP_303595121.1">
    <property type="nucleotide sequence ID" value="NZ_JAUORK010000025.1"/>
</dbReference>
<dbReference type="Pfam" id="PF00291">
    <property type="entry name" value="PALP"/>
    <property type="match status" value="1"/>
</dbReference>
<dbReference type="SUPFAM" id="SSF53686">
    <property type="entry name" value="Tryptophan synthase beta subunit-like PLP-dependent enzymes"/>
    <property type="match status" value="1"/>
</dbReference>
<comment type="caution">
    <text evidence="8">The sequence shown here is derived from an EMBL/GenBank/DDBJ whole genome shotgun (WGS) entry which is preliminary data.</text>
</comment>
<dbReference type="Proteomes" id="UP001170481">
    <property type="component" value="Unassembled WGS sequence"/>
</dbReference>
<dbReference type="PIRSF" id="PIRSF006278">
    <property type="entry name" value="ACCD_DCysDesulf"/>
    <property type="match status" value="1"/>
</dbReference>